<evidence type="ECO:0000259" key="7">
    <source>
        <dbReference type="SMART" id="SM00889"/>
    </source>
</evidence>
<dbReference type="InterPro" id="IPR009000">
    <property type="entry name" value="Transl_B-barrel_sf"/>
</dbReference>
<dbReference type="SUPFAM" id="SSF54211">
    <property type="entry name" value="Ribosomal protein S5 domain 2-like"/>
    <property type="match status" value="1"/>
</dbReference>
<dbReference type="SUPFAM" id="SSF54980">
    <property type="entry name" value="EF-G C-terminal domain-like"/>
    <property type="match status" value="2"/>
</dbReference>
<feature type="region of interest" description="Disordered" evidence="5">
    <location>
        <begin position="90"/>
        <end position="122"/>
    </location>
</feature>
<keyword evidence="3" id="KW-0648">Protein biosynthesis</keyword>
<organism evidence="8 9">
    <name type="scientific">Geodia barretti</name>
    <name type="common">Barrett's horny sponge</name>
    <dbReference type="NCBI Taxonomy" id="519541"/>
    <lineage>
        <taxon>Eukaryota</taxon>
        <taxon>Metazoa</taxon>
        <taxon>Porifera</taxon>
        <taxon>Demospongiae</taxon>
        <taxon>Heteroscleromorpha</taxon>
        <taxon>Tetractinellida</taxon>
        <taxon>Astrophorina</taxon>
        <taxon>Geodiidae</taxon>
        <taxon>Geodia</taxon>
    </lineage>
</organism>
<evidence type="ECO:0000256" key="3">
    <source>
        <dbReference type="ARBA" id="ARBA00022917"/>
    </source>
</evidence>
<dbReference type="InterPro" id="IPR035649">
    <property type="entry name" value="EFG_V"/>
</dbReference>
<dbReference type="InterPro" id="IPR005517">
    <property type="entry name" value="Transl_elong_EFG/EF2_IV"/>
</dbReference>
<dbReference type="SUPFAM" id="SSF52540">
    <property type="entry name" value="P-loop containing nucleoside triphosphate hydrolases"/>
    <property type="match status" value="1"/>
</dbReference>
<dbReference type="Pfam" id="PF03144">
    <property type="entry name" value="GTP_EFTU_D2"/>
    <property type="match status" value="1"/>
</dbReference>
<dbReference type="Pfam" id="PF00679">
    <property type="entry name" value="EFG_C"/>
    <property type="match status" value="1"/>
</dbReference>
<dbReference type="AlphaFoldDB" id="A0AA35RKP7"/>
<dbReference type="FunFam" id="3.30.70.870:FF:000001">
    <property type="entry name" value="Elongation factor G"/>
    <property type="match status" value="1"/>
</dbReference>
<dbReference type="InterPro" id="IPR027417">
    <property type="entry name" value="P-loop_NTPase"/>
</dbReference>
<evidence type="ECO:0000256" key="5">
    <source>
        <dbReference type="SAM" id="MobiDB-lite"/>
    </source>
</evidence>
<dbReference type="Gene3D" id="2.40.30.10">
    <property type="entry name" value="Translation factors"/>
    <property type="match status" value="1"/>
</dbReference>
<protein>
    <submittedName>
        <fullName evidence="8">Elongation factor G</fullName>
    </submittedName>
</protein>
<dbReference type="Gene3D" id="3.30.230.10">
    <property type="match status" value="1"/>
</dbReference>
<dbReference type="GO" id="GO:0005525">
    <property type="term" value="F:GTP binding"/>
    <property type="evidence" value="ECO:0007669"/>
    <property type="project" value="UniProtKB-KW"/>
</dbReference>
<comment type="caution">
    <text evidence="8">The sequence shown here is derived from an EMBL/GenBank/DDBJ whole genome shotgun (WGS) entry which is preliminary data.</text>
</comment>
<keyword evidence="4" id="KW-0342">GTP-binding</keyword>
<dbReference type="InterPro" id="IPR014721">
    <property type="entry name" value="Ribsml_uS5_D2-typ_fold_subgr"/>
</dbReference>
<dbReference type="Gene3D" id="3.30.70.240">
    <property type="match status" value="1"/>
</dbReference>
<dbReference type="PANTHER" id="PTHR43261:SF1">
    <property type="entry name" value="RIBOSOME-RELEASING FACTOR 2, MITOCHONDRIAL"/>
    <property type="match status" value="1"/>
</dbReference>
<evidence type="ECO:0000256" key="2">
    <source>
        <dbReference type="ARBA" id="ARBA00022768"/>
    </source>
</evidence>
<evidence type="ECO:0000313" key="9">
    <source>
        <dbReference type="Proteomes" id="UP001174909"/>
    </source>
</evidence>
<dbReference type="GO" id="GO:0032790">
    <property type="term" value="P:ribosome disassembly"/>
    <property type="evidence" value="ECO:0007669"/>
    <property type="project" value="TreeGrafter"/>
</dbReference>
<dbReference type="InterPro" id="IPR041095">
    <property type="entry name" value="EFG_II"/>
</dbReference>
<dbReference type="FunFam" id="3.30.70.240:FF:000001">
    <property type="entry name" value="Elongation factor G"/>
    <property type="match status" value="1"/>
</dbReference>
<accession>A0AA35RKP7</accession>
<dbReference type="SMART" id="SM00838">
    <property type="entry name" value="EFG_C"/>
    <property type="match status" value="1"/>
</dbReference>
<dbReference type="SMART" id="SM00889">
    <property type="entry name" value="EFG_IV"/>
    <property type="match status" value="1"/>
</dbReference>
<feature type="compositionally biased region" description="Basic and acidic residues" evidence="5">
    <location>
        <begin position="108"/>
        <end position="122"/>
    </location>
</feature>
<proteinExistence type="predicted"/>
<evidence type="ECO:0000256" key="4">
    <source>
        <dbReference type="ARBA" id="ARBA00023134"/>
    </source>
</evidence>
<dbReference type="InterPro" id="IPR020568">
    <property type="entry name" value="Ribosomal_Su5_D2-typ_SF"/>
</dbReference>
<dbReference type="CDD" id="cd03713">
    <property type="entry name" value="EFG_mtEFG_C"/>
    <property type="match status" value="1"/>
</dbReference>
<dbReference type="GO" id="GO:0003746">
    <property type="term" value="F:translation elongation factor activity"/>
    <property type="evidence" value="ECO:0007669"/>
    <property type="project" value="UniProtKB-KW"/>
</dbReference>
<dbReference type="Pfam" id="PF14492">
    <property type="entry name" value="EFG_III"/>
    <property type="match status" value="1"/>
</dbReference>
<dbReference type="PANTHER" id="PTHR43261">
    <property type="entry name" value="TRANSLATION ELONGATION FACTOR G-RELATED"/>
    <property type="match status" value="1"/>
</dbReference>
<keyword evidence="2 8" id="KW-0251">Elongation factor</keyword>
<keyword evidence="1" id="KW-0547">Nucleotide-binding</keyword>
<dbReference type="EMBL" id="CASHTH010001253">
    <property type="protein sequence ID" value="CAI8013318.1"/>
    <property type="molecule type" value="Genomic_DNA"/>
</dbReference>
<dbReference type="InterPro" id="IPR009022">
    <property type="entry name" value="EFG_III"/>
</dbReference>
<dbReference type="InterPro" id="IPR035647">
    <property type="entry name" value="EFG_III/V"/>
</dbReference>
<feature type="domain" description="Elongation factor EFG" evidence="6">
    <location>
        <begin position="418"/>
        <end position="515"/>
    </location>
</feature>
<dbReference type="Proteomes" id="UP001174909">
    <property type="component" value="Unassembled WGS sequence"/>
</dbReference>
<evidence type="ECO:0000313" key="8">
    <source>
        <dbReference type="EMBL" id="CAI8013318.1"/>
    </source>
</evidence>
<dbReference type="InterPro" id="IPR000640">
    <property type="entry name" value="EFG_V-like"/>
</dbReference>
<evidence type="ECO:0000256" key="1">
    <source>
        <dbReference type="ARBA" id="ARBA00022741"/>
    </source>
</evidence>
<dbReference type="Pfam" id="PF03764">
    <property type="entry name" value="EFG_IV"/>
    <property type="match status" value="1"/>
</dbReference>
<keyword evidence="9" id="KW-1185">Reference proteome</keyword>
<sequence length="521" mass="56903">MEIPSEFQDEVDQARENLFESVAVEDEMLLEKYLNGEEITHDELLATVRAATLNGALVPVLCGSSLKNQGVQPLLDAVINFLPSPVDVPPIEGTVPHPTSGGARSKRKGDTTSEEGKITRPADDTAPFSALAFKVASHPTVDKLVYCRVYSGTLRRGEAVYNVRSEKRERVNRILQMHANKEAVSDAAYAGDIVALVGLKDTKTGDTVTDAKEPILLESITFPDPVISIAIEPERASDADALEETLEKLMDEDPTFTVGIDKETGQRIISGMGELHLEILTDRMVREFGVNARVSKLQVAYRETISTVAEARGTHIHKTDEEGIYGDVLLTVEPLERDEGFQFEDNTDETQIPRQYIAFIEKALEGAMGTGPRIGYPMQDVKVTLTGGSYHPTDSSEVAFEAAAALAFENAIKKANPLLLEPIMRIHITVSDEHVGKVIGDLNSRRAQINESTTQDASDTGRVSQSTQNVVNAFIPLSETFQYTTRLRSMTQGRGAFTLEFSHYEVVPESLAPGANSVVSA</sequence>
<dbReference type="Gene3D" id="3.30.70.870">
    <property type="entry name" value="Elongation Factor G (Translational Gtpase), domain 3"/>
    <property type="match status" value="1"/>
</dbReference>
<dbReference type="SUPFAM" id="SSF50447">
    <property type="entry name" value="Translation proteins"/>
    <property type="match status" value="1"/>
</dbReference>
<name>A0AA35RKP7_GEOBA</name>
<reference evidence="8" key="1">
    <citation type="submission" date="2023-03" db="EMBL/GenBank/DDBJ databases">
        <authorList>
            <person name="Steffen K."/>
            <person name="Cardenas P."/>
        </authorList>
    </citation>
    <scope>NUCLEOTIDE SEQUENCE</scope>
</reference>
<dbReference type="Gene3D" id="3.40.50.300">
    <property type="entry name" value="P-loop containing nucleotide triphosphate hydrolases"/>
    <property type="match status" value="1"/>
</dbReference>
<evidence type="ECO:0000259" key="6">
    <source>
        <dbReference type="SMART" id="SM00838"/>
    </source>
</evidence>
<gene>
    <name evidence="8" type="ORF">GBAR_LOCUS8464</name>
</gene>
<dbReference type="FunFam" id="2.40.30.10:FF:000006">
    <property type="entry name" value="Elongation factor G"/>
    <property type="match status" value="1"/>
</dbReference>
<dbReference type="CDD" id="cd16262">
    <property type="entry name" value="EFG_III"/>
    <property type="match status" value="1"/>
</dbReference>
<dbReference type="InterPro" id="IPR004161">
    <property type="entry name" value="EFTu-like_2"/>
</dbReference>
<feature type="domain" description="Translation elongation factor EFG/EF2" evidence="7">
    <location>
        <begin position="298"/>
        <end position="416"/>
    </location>
</feature>
<dbReference type="CDD" id="cd04088">
    <property type="entry name" value="EFG_mtEFG_II"/>
    <property type="match status" value="1"/>
</dbReference>